<comment type="subunit">
    <text evidence="5">Interacts with translational regulator CsrA and flagellin(s).</text>
</comment>
<dbReference type="STRING" id="1357400.HMPREF2086_00159"/>
<feature type="compositionally biased region" description="Basic and acidic residues" evidence="6">
    <location>
        <begin position="138"/>
        <end position="157"/>
    </location>
</feature>
<dbReference type="PANTHER" id="PTHR39190:SF1">
    <property type="entry name" value="FLAGELLAR ASSEMBLY FACTOR FLIW"/>
    <property type="match status" value="1"/>
</dbReference>
<comment type="caution">
    <text evidence="7">The sequence shown here is derived from an EMBL/GenBank/DDBJ whole genome shotgun (WGS) entry which is preliminary data.</text>
</comment>
<reference evidence="7 8" key="1">
    <citation type="journal article" date="2014" name="Genome Announc.">
        <title>Draft genome sequences of six enterohepatic helicobacter species isolated from humans and one from rhesus macaques.</title>
        <authorList>
            <person name="Shen Z."/>
            <person name="Sheh A."/>
            <person name="Young S.K."/>
            <person name="Abouelliel A."/>
            <person name="Ward D.V."/>
            <person name="Earl A.M."/>
            <person name="Fox J.G."/>
        </authorList>
    </citation>
    <scope>NUCLEOTIDE SEQUENCE [LARGE SCALE GENOMIC DNA]</scope>
    <source>
        <strain evidence="7 8">MIT 99-5501</strain>
    </source>
</reference>
<dbReference type="InterPro" id="IPR024046">
    <property type="entry name" value="Flagellar_assmbl_FliW_dom_sf"/>
</dbReference>
<evidence type="ECO:0000313" key="7">
    <source>
        <dbReference type="EMBL" id="ETD24825.1"/>
    </source>
</evidence>
<keyword evidence="8" id="KW-1185">Reference proteome</keyword>
<evidence type="ECO:0000256" key="3">
    <source>
        <dbReference type="ARBA" id="ARBA00022845"/>
    </source>
</evidence>
<evidence type="ECO:0000256" key="1">
    <source>
        <dbReference type="ARBA" id="ARBA00022490"/>
    </source>
</evidence>
<dbReference type="GO" id="GO:0006417">
    <property type="term" value="P:regulation of translation"/>
    <property type="evidence" value="ECO:0007669"/>
    <property type="project" value="UniProtKB-KW"/>
</dbReference>
<dbReference type="PATRIC" id="fig|1357400.3.peg.232"/>
<organism evidence="7 8">
    <name type="scientific">Helicobacter macacae MIT 99-5501</name>
    <dbReference type="NCBI Taxonomy" id="1357400"/>
    <lineage>
        <taxon>Bacteria</taxon>
        <taxon>Pseudomonadati</taxon>
        <taxon>Campylobacterota</taxon>
        <taxon>Epsilonproteobacteria</taxon>
        <taxon>Campylobacterales</taxon>
        <taxon>Helicobacteraceae</taxon>
        <taxon>Helicobacter</taxon>
    </lineage>
</organism>
<feature type="region of interest" description="Disordered" evidence="6">
    <location>
        <begin position="127"/>
        <end position="157"/>
    </location>
</feature>
<keyword evidence="4 5" id="KW-0143">Chaperone</keyword>
<evidence type="ECO:0000256" key="5">
    <source>
        <dbReference type="HAMAP-Rule" id="MF_01185"/>
    </source>
</evidence>
<dbReference type="Gene3D" id="2.30.290.10">
    <property type="entry name" value="BH3618-like"/>
    <property type="match status" value="1"/>
</dbReference>
<dbReference type="Pfam" id="PF02623">
    <property type="entry name" value="FliW"/>
    <property type="match status" value="1"/>
</dbReference>
<dbReference type="SUPFAM" id="SSF141457">
    <property type="entry name" value="BH3618-like"/>
    <property type="match status" value="1"/>
</dbReference>
<dbReference type="NCBIfam" id="NF009790">
    <property type="entry name" value="PRK13282.1"/>
    <property type="match status" value="1"/>
</dbReference>
<protein>
    <recommendedName>
        <fullName evidence="5">Flagellar assembly factor FliW</fullName>
    </recommendedName>
</protein>
<dbReference type="GO" id="GO:0005737">
    <property type="term" value="C:cytoplasm"/>
    <property type="evidence" value="ECO:0007669"/>
    <property type="project" value="UniProtKB-SubCell"/>
</dbReference>
<evidence type="ECO:0000313" key="8">
    <source>
        <dbReference type="Proteomes" id="UP000018731"/>
    </source>
</evidence>
<name>V8CCS7_9HELI</name>
<proteinExistence type="inferred from homology"/>
<dbReference type="PANTHER" id="PTHR39190">
    <property type="entry name" value="FLAGELLAR ASSEMBLY FACTOR FLIW"/>
    <property type="match status" value="1"/>
</dbReference>
<dbReference type="Proteomes" id="UP000018731">
    <property type="component" value="Unassembled WGS sequence"/>
</dbReference>
<evidence type="ECO:0000256" key="6">
    <source>
        <dbReference type="SAM" id="MobiDB-lite"/>
    </source>
</evidence>
<keyword evidence="1 5" id="KW-0963">Cytoplasm</keyword>
<dbReference type="AlphaFoldDB" id="V8CCS7"/>
<comment type="function">
    <text evidence="5">Acts as an anti-CsrA protein, binds CsrA and prevents it from repressing translation of its target genes, one of which is flagellin. Binds to flagellin and participates in the assembly of the flagellum.</text>
</comment>
<keyword evidence="3 5" id="KW-0810">Translation regulation</keyword>
<accession>V8CCS7</accession>
<comment type="similarity">
    <text evidence="5">Belongs to the FliW family.</text>
</comment>
<comment type="subcellular location">
    <subcellularLocation>
        <location evidence="5">Cytoplasm</location>
    </subcellularLocation>
</comment>
<dbReference type="eggNOG" id="COG1699">
    <property type="taxonomic scope" value="Bacteria"/>
</dbReference>
<dbReference type="EMBL" id="AZJI01000001">
    <property type="protein sequence ID" value="ETD24825.1"/>
    <property type="molecule type" value="Genomic_DNA"/>
</dbReference>
<dbReference type="OrthoDB" id="5372942at2"/>
<dbReference type="HAMAP" id="MF_01185">
    <property type="entry name" value="FliW"/>
    <property type="match status" value="1"/>
</dbReference>
<dbReference type="GO" id="GO:0044780">
    <property type="term" value="P:bacterial-type flagellum assembly"/>
    <property type="evidence" value="ECO:0007669"/>
    <property type="project" value="UniProtKB-UniRule"/>
</dbReference>
<dbReference type="HOGENOM" id="CLU_112356_2_0_7"/>
<sequence>MDFDIKSPILGFEDVSKMTLEKIDDIFMRLSNTDGTAPVFVLINPFALRQYDFEVPVAMELLLDLKNSKNILIANIMVMQTPIQNSTINFLAPLVFNFDNKTMAQIVLDSFKYPSYGIAEPISKWYKEDDENSQSPTKEADSKKSSKKDDSAKSKKK</sequence>
<keyword evidence="2 5" id="KW-1005">Bacterial flagellum biogenesis</keyword>
<dbReference type="RefSeq" id="WP_023926827.1">
    <property type="nucleotide sequence ID" value="NZ_KI669454.1"/>
</dbReference>
<evidence type="ECO:0000256" key="4">
    <source>
        <dbReference type="ARBA" id="ARBA00023186"/>
    </source>
</evidence>
<evidence type="ECO:0000256" key="2">
    <source>
        <dbReference type="ARBA" id="ARBA00022795"/>
    </source>
</evidence>
<gene>
    <name evidence="5" type="primary">fliW</name>
    <name evidence="7" type="ORF">HMPREF2086_00159</name>
</gene>
<dbReference type="InterPro" id="IPR003775">
    <property type="entry name" value="Flagellar_assembly_factor_FliW"/>
</dbReference>